<gene>
    <name evidence="1" type="ORF">HaLaN_14895</name>
</gene>
<dbReference type="AlphaFoldDB" id="A0A699ZGW8"/>
<protein>
    <submittedName>
        <fullName evidence="1">Zeta_toxin domain-containing protein</fullName>
    </submittedName>
</protein>
<evidence type="ECO:0000313" key="2">
    <source>
        <dbReference type="Proteomes" id="UP000485058"/>
    </source>
</evidence>
<keyword evidence="2" id="KW-1185">Reference proteome</keyword>
<dbReference type="InterPro" id="IPR027417">
    <property type="entry name" value="P-loop_NTPase"/>
</dbReference>
<comment type="caution">
    <text evidence="1">The sequence shown here is derived from an EMBL/GenBank/DDBJ whole genome shotgun (WGS) entry which is preliminary data.</text>
</comment>
<name>A0A699ZGW8_HAELA</name>
<feature type="non-terminal residue" evidence="1">
    <location>
        <position position="1"/>
    </location>
</feature>
<proteinExistence type="predicted"/>
<dbReference type="Proteomes" id="UP000485058">
    <property type="component" value="Unassembled WGS sequence"/>
</dbReference>
<reference evidence="1 2" key="1">
    <citation type="submission" date="2020-02" db="EMBL/GenBank/DDBJ databases">
        <title>Draft genome sequence of Haematococcus lacustris strain NIES-144.</title>
        <authorList>
            <person name="Morimoto D."/>
            <person name="Nakagawa S."/>
            <person name="Yoshida T."/>
            <person name="Sawayama S."/>
        </authorList>
    </citation>
    <scope>NUCLEOTIDE SEQUENCE [LARGE SCALE GENOMIC DNA]</scope>
    <source>
        <strain evidence="1 2">NIES-144</strain>
    </source>
</reference>
<evidence type="ECO:0000313" key="1">
    <source>
        <dbReference type="EMBL" id="GFH18144.1"/>
    </source>
</evidence>
<accession>A0A699ZGW8</accession>
<sequence length="78" mass="8173">QDYSAGDFSDEANAAIQDILARGRVPIVVGGTGFYLKCLMQGKPKGPRTSPEALAAVRAKVLQVGRVSSTGFYLSPAC</sequence>
<dbReference type="Pfam" id="PF01715">
    <property type="entry name" value="IPPT"/>
    <property type="match status" value="1"/>
</dbReference>
<dbReference type="Gene3D" id="3.40.50.300">
    <property type="entry name" value="P-loop containing nucleotide triphosphate hydrolases"/>
    <property type="match status" value="1"/>
</dbReference>
<dbReference type="EMBL" id="BLLF01001253">
    <property type="protein sequence ID" value="GFH18144.1"/>
    <property type="molecule type" value="Genomic_DNA"/>
</dbReference>
<organism evidence="1 2">
    <name type="scientific">Haematococcus lacustris</name>
    <name type="common">Green alga</name>
    <name type="synonym">Haematococcus pluvialis</name>
    <dbReference type="NCBI Taxonomy" id="44745"/>
    <lineage>
        <taxon>Eukaryota</taxon>
        <taxon>Viridiplantae</taxon>
        <taxon>Chlorophyta</taxon>
        <taxon>core chlorophytes</taxon>
        <taxon>Chlorophyceae</taxon>
        <taxon>CS clade</taxon>
        <taxon>Chlamydomonadales</taxon>
        <taxon>Haematococcaceae</taxon>
        <taxon>Haematococcus</taxon>
    </lineage>
</organism>